<organism evidence="4 5">
    <name type="scientific">Enterococcus asini</name>
    <dbReference type="NCBI Taxonomy" id="57732"/>
    <lineage>
        <taxon>Bacteria</taxon>
        <taxon>Bacillati</taxon>
        <taxon>Bacillota</taxon>
        <taxon>Bacilli</taxon>
        <taxon>Lactobacillales</taxon>
        <taxon>Enterococcaceae</taxon>
        <taxon>Enterococcus</taxon>
    </lineage>
</organism>
<name>A0AAW8TZ89_9ENTE</name>
<evidence type="ECO:0000259" key="3">
    <source>
        <dbReference type="PROSITE" id="PS51186"/>
    </source>
</evidence>
<evidence type="ECO:0000313" key="5">
    <source>
        <dbReference type="Proteomes" id="UP001256711"/>
    </source>
</evidence>
<protein>
    <submittedName>
        <fullName evidence="4">GNAT family N-acetyltransferase</fullName>
        <ecNumber evidence="4">2.3.1.-</ecNumber>
    </submittedName>
</protein>
<keyword evidence="1 4" id="KW-0808">Transferase</keyword>
<sequence>MKIVQTKDTMSEIYLDALRIRNHVFVEEQQVPLTLEIDENEAYSVHFVLYVKGVAKATVRLLPMDATHVKVQRMAVEKDARGQGYGQFLLEAAEDFAQKQGFTQITLGAQLSARPFYEKSGYVARGPVFLDAGIEHVEMTKALTPATPNTSGFEL</sequence>
<keyword evidence="2 4" id="KW-0012">Acyltransferase</keyword>
<accession>A0AAW8TZ89</accession>
<dbReference type="Pfam" id="PF13673">
    <property type="entry name" value="Acetyltransf_10"/>
    <property type="match status" value="1"/>
</dbReference>
<dbReference type="InterPro" id="IPR050832">
    <property type="entry name" value="Bact_Acetyltransf"/>
</dbReference>
<evidence type="ECO:0000256" key="2">
    <source>
        <dbReference type="ARBA" id="ARBA00023315"/>
    </source>
</evidence>
<dbReference type="SUPFAM" id="SSF55729">
    <property type="entry name" value="Acyl-CoA N-acyltransferases (Nat)"/>
    <property type="match status" value="1"/>
</dbReference>
<dbReference type="Gene3D" id="3.40.630.30">
    <property type="match status" value="1"/>
</dbReference>
<proteinExistence type="predicted"/>
<dbReference type="Proteomes" id="UP001256711">
    <property type="component" value="Unassembled WGS sequence"/>
</dbReference>
<evidence type="ECO:0000313" key="4">
    <source>
        <dbReference type="EMBL" id="MDT2810781.1"/>
    </source>
</evidence>
<reference evidence="4" key="1">
    <citation type="submission" date="2023-03" db="EMBL/GenBank/DDBJ databases">
        <authorList>
            <person name="Shen W."/>
            <person name="Cai J."/>
        </authorList>
    </citation>
    <scope>NUCLEOTIDE SEQUENCE</scope>
    <source>
        <strain evidence="4">B226-2</strain>
    </source>
</reference>
<dbReference type="GO" id="GO:0016747">
    <property type="term" value="F:acyltransferase activity, transferring groups other than amino-acyl groups"/>
    <property type="evidence" value="ECO:0007669"/>
    <property type="project" value="InterPro"/>
</dbReference>
<dbReference type="PROSITE" id="PS51186">
    <property type="entry name" value="GNAT"/>
    <property type="match status" value="1"/>
</dbReference>
<dbReference type="InterPro" id="IPR016181">
    <property type="entry name" value="Acyl_CoA_acyltransferase"/>
</dbReference>
<feature type="domain" description="N-acetyltransferase" evidence="3">
    <location>
        <begin position="1"/>
        <end position="144"/>
    </location>
</feature>
<comment type="caution">
    <text evidence="4">The sequence shown here is derived from an EMBL/GenBank/DDBJ whole genome shotgun (WGS) entry which is preliminary data.</text>
</comment>
<dbReference type="InterPro" id="IPR000182">
    <property type="entry name" value="GNAT_dom"/>
</dbReference>
<dbReference type="CDD" id="cd04301">
    <property type="entry name" value="NAT_SF"/>
    <property type="match status" value="1"/>
</dbReference>
<dbReference type="RefSeq" id="WP_161999376.1">
    <property type="nucleotide sequence ID" value="NZ_CATYFE010000010.1"/>
</dbReference>
<gene>
    <name evidence="4" type="ORF">P7H43_09800</name>
</gene>
<dbReference type="EC" id="2.3.1.-" evidence="4"/>
<dbReference type="PANTHER" id="PTHR43877:SF2">
    <property type="entry name" value="AMINOALKYLPHOSPHONATE N-ACETYLTRANSFERASE-RELATED"/>
    <property type="match status" value="1"/>
</dbReference>
<dbReference type="PANTHER" id="PTHR43877">
    <property type="entry name" value="AMINOALKYLPHOSPHONATE N-ACETYLTRANSFERASE-RELATED-RELATED"/>
    <property type="match status" value="1"/>
</dbReference>
<evidence type="ECO:0000256" key="1">
    <source>
        <dbReference type="ARBA" id="ARBA00022679"/>
    </source>
</evidence>
<dbReference type="EMBL" id="JARQBJ010000004">
    <property type="protein sequence ID" value="MDT2810781.1"/>
    <property type="molecule type" value="Genomic_DNA"/>
</dbReference>
<dbReference type="AlphaFoldDB" id="A0AAW8TZ89"/>